<sequence length="55" mass="5817">MDDIVCFVCGEQGGPTDYLSNCNASENHCQVHIYVADVTCSCNANCGGSSLDRSI</sequence>
<accession>A0A0E9PQE6</accession>
<dbReference type="EMBL" id="GBXM01102494">
    <property type="protein sequence ID" value="JAH06083.1"/>
    <property type="molecule type" value="Transcribed_RNA"/>
</dbReference>
<name>A0A0E9PQE6_ANGAN</name>
<reference evidence="1" key="1">
    <citation type="submission" date="2014-11" db="EMBL/GenBank/DDBJ databases">
        <authorList>
            <person name="Amaro Gonzalez C."/>
        </authorList>
    </citation>
    <scope>NUCLEOTIDE SEQUENCE</scope>
</reference>
<reference evidence="1" key="2">
    <citation type="journal article" date="2015" name="Fish Shellfish Immunol.">
        <title>Early steps in the European eel (Anguilla anguilla)-Vibrio vulnificus interaction in the gills: Role of the RtxA13 toxin.</title>
        <authorList>
            <person name="Callol A."/>
            <person name="Pajuelo D."/>
            <person name="Ebbesson L."/>
            <person name="Teles M."/>
            <person name="MacKenzie S."/>
            <person name="Amaro C."/>
        </authorList>
    </citation>
    <scope>NUCLEOTIDE SEQUENCE</scope>
</reference>
<evidence type="ECO:0000313" key="1">
    <source>
        <dbReference type="EMBL" id="JAH06083.1"/>
    </source>
</evidence>
<proteinExistence type="predicted"/>
<protein>
    <submittedName>
        <fullName evidence="1">Uncharacterized protein</fullName>
    </submittedName>
</protein>
<organism evidence="1">
    <name type="scientific">Anguilla anguilla</name>
    <name type="common">European freshwater eel</name>
    <name type="synonym">Muraena anguilla</name>
    <dbReference type="NCBI Taxonomy" id="7936"/>
    <lineage>
        <taxon>Eukaryota</taxon>
        <taxon>Metazoa</taxon>
        <taxon>Chordata</taxon>
        <taxon>Craniata</taxon>
        <taxon>Vertebrata</taxon>
        <taxon>Euteleostomi</taxon>
        <taxon>Actinopterygii</taxon>
        <taxon>Neopterygii</taxon>
        <taxon>Teleostei</taxon>
        <taxon>Anguilliformes</taxon>
        <taxon>Anguillidae</taxon>
        <taxon>Anguilla</taxon>
    </lineage>
</organism>
<dbReference type="AlphaFoldDB" id="A0A0E9PQE6"/>